<organism evidence="2 3">
    <name type="scientific">Xenorhabdus hominickii</name>
    <dbReference type="NCBI Taxonomy" id="351679"/>
    <lineage>
        <taxon>Bacteria</taxon>
        <taxon>Pseudomonadati</taxon>
        <taxon>Pseudomonadota</taxon>
        <taxon>Gammaproteobacteria</taxon>
        <taxon>Enterobacterales</taxon>
        <taxon>Morganellaceae</taxon>
        <taxon>Xenorhabdus</taxon>
    </lineage>
</organism>
<reference evidence="2 3" key="1">
    <citation type="journal article" date="2017" name="Nat. Microbiol.">
        <title>Natural product diversity associated with the nematode symbionts Photorhabdus and Xenorhabdus.</title>
        <authorList>
            <person name="Tobias N.J."/>
            <person name="Wolff H."/>
            <person name="Djahanschiri B."/>
            <person name="Grundmann F."/>
            <person name="Kronenwerth M."/>
            <person name="Shi Y.M."/>
            <person name="Simonyi S."/>
            <person name="Grun P."/>
            <person name="Shapiro-Ilan D."/>
            <person name="Pidot S.J."/>
            <person name="Stinear T.P."/>
            <person name="Ebersberger I."/>
            <person name="Bode H.B."/>
        </authorList>
    </citation>
    <scope>NUCLEOTIDE SEQUENCE [LARGE SCALE GENOMIC DNA]</scope>
    <source>
        <strain evidence="2 3">DSM 17903</strain>
    </source>
</reference>
<protein>
    <submittedName>
        <fullName evidence="2">Uncharacterized protein</fullName>
    </submittedName>
</protein>
<keyword evidence="1" id="KW-1133">Transmembrane helix</keyword>
<dbReference type="Proteomes" id="UP000225433">
    <property type="component" value="Unassembled WGS sequence"/>
</dbReference>
<dbReference type="AlphaFoldDB" id="A0A2G0QE71"/>
<keyword evidence="1" id="KW-0472">Membrane</keyword>
<evidence type="ECO:0000313" key="3">
    <source>
        <dbReference type="Proteomes" id="UP000225433"/>
    </source>
</evidence>
<keyword evidence="1" id="KW-0812">Transmembrane</keyword>
<evidence type="ECO:0000256" key="1">
    <source>
        <dbReference type="SAM" id="Phobius"/>
    </source>
</evidence>
<accession>A0A2G0QE71</accession>
<comment type="caution">
    <text evidence="2">The sequence shown here is derived from an EMBL/GenBank/DDBJ whole genome shotgun (WGS) entry which is preliminary data.</text>
</comment>
<feature type="transmembrane region" description="Helical" evidence="1">
    <location>
        <begin position="21"/>
        <end position="41"/>
    </location>
</feature>
<dbReference type="EMBL" id="NJAI01000001">
    <property type="protein sequence ID" value="PHM57520.1"/>
    <property type="molecule type" value="Genomic_DNA"/>
</dbReference>
<proteinExistence type="predicted"/>
<gene>
    <name evidence="2" type="ORF">Xhom_00492</name>
</gene>
<evidence type="ECO:0000313" key="2">
    <source>
        <dbReference type="EMBL" id="PHM57520.1"/>
    </source>
</evidence>
<sequence length="51" mass="6175">MRINFLFIANYDYVRIKLIFLILNYLSLAITMMLEFDIAFLTEPQEYTSVY</sequence>
<name>A0A2G0QE71_XENHO</name>